<evidence type="ECO:0000313" key="1">
    <source>
        <dbReference type="EMBL" id="TNN27117.1"/>
    </source>
</evidence>
<dbReference type="EMBL" id="SRLO01008853">
    <property type="protein sequence ID" value="TNN27117.1"/>
    <property type="molecule type" value="Genomic_DNA"/>
</dbReference>
<proteinExistence type="predicted"/>
<organism evidence="1 2">
    <name type="scientific">Liparis tanakae</name>
    <name type="common">Tanaka's snailfish</name>
    <dbReference type="NCBI Taxonomy" id="230148"/>
    <lineage>
        <taxon>Eukaryota</taxon>
        <taxon>Metazoa</taxon>
        <taxon>Chordata</taxon>
        <taxon>Craniata</taxon>
        <taxon>Vertebrata</taxon>
        <taxon>Euteleostomi</taxon>
        <taxon>Actinopterygii</taxon>
        <taxon>Neopterygii</taxon>
        <taxon>Teleostei</taxon>
        <taxon>Neoteleostei</taxon>
        <taxon>Acanthomorphata</taxon>
        <taxon>Eupercaria</taxon>
        <taxon>Perciformes</taxon>
        <taxon>Cottioidei</taxon>
        <taxon>Cottales</taxon>
        <taxon>Liparidae</taxon>
        <taxon>Liparis</taxon>
    </lineage>
</organism>
<reference evidence="1 2" key="1">
    <citation type="submission" date="2019-03" db="EMBL/GenBank/DDBJ databases">
        <title>First draft genome of Liparis tanakae, snailfish: a comprehensive survey of snailfish specific genes.</title>
        <authorList>
            <person name="Kim W."/>
            <person name="Song I."/>
            <person name="Jeong J.-H."/>
            <person name="Kim D."/>
            <person name="Kim S."/>
            <person name="Ryu S."/>
            <person name="Song J.Y."/>
            <person name="Lee S.K."/>
        </authorList>
    </citation>
    <scope>NUCLEOTIDE SEQUENCE [LARGE SCALE GENOMIC DNA]</scope>
    <source>
        <tissue evidence="1">Muscle</tissue>
    </source>
</reference>
<gene>
    <name evidence="1" type="ORF">EYF80_062740</name>
</gene>
<accession>A0A4Z2EE00</accession>
<dbReference type="AlphaFoldDB" id="A0A4Z2EE00"/>
<name>A0A4Z2EE00_9TELE</name>
<evidence type="ECO:0000313" key="2">
    <source>
        <dbReference type="Proteomes" id="UP000314294"/>
    </source>
</evidence>
<sequence>MSPVQTGGSCNSCGSEDSASSSLANQLHLHRRALTSVTTSWRASASFTAESGEVCWGIRTKFLTAMKSEEGVNEGGKRKRRGRHKFRILDII</sequence>
<comment type="caution">
    <text evidence="1">The sequence shown here is derived from an EMBL/GenBank/DDBJ whole genome shotgun (WGS) entry which is preliminary data.</text>
</comment>
<keyword evidence="2" id="KW-1185">Reference proteome</keyword>
<protein>
    <submittedName>
        <fullName evidence="1">Uncharacterized protein</fullName>
    </submittedName>
</protein>
<dbReference type="Proteomes" id="UP000314294">
    <property type="component" value="Unassembled WGS sequence"/>
</dbReference>